<dbReference type="EMBL" id="JBHSIU010000041">
    <property type="protein sequence ID" value="MFC5002322.1"/>
    <property type="molecule type" value="Genomic_DNA"/>
</dbReference>
<gene>
    <name evidence="1" type="ORF">ACFPIJ_31375</name>
</gene>
<evidence type="ECO:0000313" key="2">
    <source>
        <dbReference type="Proteomes" id="UP001595912"/>
    </source>
</evidence>
<dbReference type="Pfam" id="PF07676">
    <property type="entry name" value="PD40"/>
    <property type="match status" value="1"/>
</dbReference>
<accession>A0ABV9W107</accession>
<dbReference type="Gene3D" id="2.120.10.30">
    <property type="entry name" value="TolB, C-terminal domain"/>
    <property type="match status" value="1"/>
</dbReference>
<name>A0ABV9W107_9ACTN</name>
<organism evidence="1 2">
    <name type="scientific">Dactylosporangium cerinum</name>
    <dbReference type="NCBI Taxonomy" id="1434730"/>
    <lineage>
        <taxon>Bacteria</taxon>
        <taxon>Bacillati</taxon>
        <taxon>Actinomycetota</taxon>
        <taxon>Actinomycetes</taxon>
        <taxon>Micromonosporales</taxon>
        <taxon>Micromonosporaceae</taxon>
        <taxon>Dactylosporangium</taxon>
    </lineage>
</organism>
<dbReference type="InterPro" id="IPR011659">
    <property type="entry name" value="WD40"/>
</dbReference>
<evidence type="ECO:0000313" key="1">
    <source>
        <dbReference type="EMBL" id="MFC5002322.1"/>
    </source>
</evidence>
<keyword evidence="2" id="KW-1185">Reference proteome</keyword>
<proteinExistence type="predicted"/>
<comment type="caution">
    <text evidence="1">The sequence shown here is derived from an EMBL/GenBank/DDBJ whole genome shotgun (WGS) entry which is preliminary data.</text>
</comment>
<dbReference type="InterPro" id="IPR011042">
    <property type="entry name" value="6-blade_b-propeller_TolB-like"/>
</dbReference>
<protein>
    <recommendedName>
        <fullName evidence="3">WD40 repeat protein</fullName>
    </recommendedName>
</protein>
<evidence type="ECO:0008006" key="3">
    <source>
        <dbReference type="Google" id="ProtNLM"/>
    </source>
</evidence>
<dbReference type="SUPFAM" id="SSF69304">
    <property type="entry name" value="Tricorn protease N-terminal domain"/>
    <property type="match status" value="1"/>
</dbReference>
<reference evidence="2" key="1">
    <citation type="journal article" date="2019" name="Int. J. Syst. Evol. Microbiol.">
        <title>The Global Catalogue of Microorganisms (GCM) 10K type strain sequencing project: providing services to taxonomists for standard genome sequencing and annotation.</title>
        <authorList>
            <consortium name="The Broad Institute Genomics Platform"/>
            <consortium name="The Broad Institute Genome Sequencing Center for Infectious Disease"/>
            <person name="Wu L."/>
            <person name="Ma J."/>
        </authorList>
    </citation>
    <scope>NUCLEOTIDE SEQUENCE [LARGE SCALE GENOMIC DNA]</scope>
    <source>
        <strain evidence="2">CGMCC 4.7152</strain>
    </source>
</reference>
<sequence>MKPMSNGARIGVLAAAVALLGGVAAGYTALAADRTAAPAPQAAAAGTLTLTPGPRLLTITDRHLASVSATDPAGPRIVSTVECLRVYAAAGTGICLRPSSAWSYEVVVLDADLKQRQAFAVPGLPNRARVSPSGRFVAWTVFVGGDSYTSSGFSTRTGILDTRTGTTVNTLEEFTVIRDGAPYRNVDVNFWGVTFAADDNRFYATMSTGGRRYLVRGDLAARTVETLRDNVECPSLSPDGTRIAFKQAIDADPTKGWRLSVLDLATMRVTQTAERASVDDQAAWLDGASLAYTLRQDDGRPDVWSVPADGSGAPRLLIPGAESPAALTSG</sequence>
<dbReference type="Proteomes" id="UP001595912">
    <property type="component" value="Unassembled WGS sequence"/>
</dbReference>
<dbReference type="RefSeq" id="WP_380120287.1">
    <property type="nucleotide sequence ID" value="NZ_JBHSIU010000041.1"/>
</dbReference>